<feature type="domain" description="Periplasmic binding protein" evidence="4">
    <location>
        <begin position="28"/>
        <end position="267"/>
    </location>
</feature>
<dbReference type="RefSeq" id="WP_285608296.1">
    <property type="nucleotide sequence ID" value="NZ_BSSD01000001.1"/>
</dbReference>
<comment type="subcellular location">
    <subcellularLocation>
        <location evidence="1">Cell envelope</location>
    </subcellularLocation>
</comment>
<dbReference type="GO" id="GO:0030246">
    <property type="term" value="F:carbohydrate binding"/>
    <property type="evidence" value="ECO:0007669"/>
    <property type="project" value="UniProtKB-ARBA"/>
</dbReference>
<keyword evidence="6" id="KW-1185">Reference proteome</keyword>
<dbReference type="InterPro" id="IPR025997">
    <property type="entry name" value="SBP_2_dom"/>
</dbReference>
<dbReference type="CDD" id="cd01536">
    <property type="entry name" value="PBP1_ABC_sugar_binding-like"/>
    <property type="match status" value="1"/>
</dbReference>
<comment type="caution">
    <text evidence="5">The sequence shown here is derived from an EMBL/GenBank/DDBJ whole genome shotgun (WGS) entry which is preliminary data.</text>
</comment>
<dbReference type="Pfam" id="PF13407">
    <property type="entry name" value="Peripla_BP_4"/>
    <property type="match status" value="1"/>
</dbReference>
<evidence type="ECO:0000256" key="3">
    <source>
        <dbReference type="ARBA" id="ARBA00022729"/>
    </source>
</evidence>
<reference evidence="5" key="1">
    <citation type="submission" date="2023-02" db="EMBL/GenBank/DDBJ databases">
        <title>Actinokineospora globicatena NBRC 15670.</title>
        <authorList>
            <person name="Ichikawa N."/>
            <person name="Sato H."/>
            <person name="Tonouchi N."/>
        </authorList>
    </citation>
    <scope>NUCLEOTIDE SEQUENCE</scope>
    <source>
        <strain evidence="5">NBRC 15670</strain>
    </source>
</reference>
<name>A0A9W6V6G7_9PSEU</name>
<dbReference type="InterPro" id="IPR028082">
    <property type="entry name" value="Peripla_BP_I"/>
</dbReference>
<sequence length="323" mass="35645">MTQVYLVVSAFERKYWLNELIGHLLEAFDHTQTDVVIKRPRRNYDRLGMVHHLRKVVARGKDYSGGLIMPIDPARLRNDLVEFCAEVDGPVIFLDLEPFETEADYPPNTAYIGYPSRLIGETAARWLTGSLHRRDPAVLVVASHEHPDRQNGFVDTLRSSLPESSIVVDDTCDYLRANALDTVRARLLGGHRLDAVFCTNDEMALGAVEALRWQNATDTVVVGVDGAAEALAQIDTGAGPLRATVVQDGFKMAAGAVDLLQRLKDGRSAPTRTLLVPQVHANRTRESHRPSSSQSIHNEMRNVGAGATLGFAQNVWITNSSKD</sequence>
<dbReference type="Gene3D" id="3.40.50.2300">
    <property type="match status" value="2"/>
</dbReference>
<dbReference type="GO" id="GO:0030313">
    <property type="term" value="C:cell envelope"/>
    <property type="evidence" value="ECO:0007669"/>
    <property type="project" value="UniProtKB-SubCell"/>
</dbReference>
<organism evidence="5 6">
    <name type="scientific">Actinokineospora globicatena</name>
    <dbReference type="NCBI Taxonomy" id="103729"/>
    <lineage>
        <taxon>Bacteria</taxon>
        <taxon>Bacillati</taxon>
        <taxon>Actinomycetota</taxon>
        <taxon>Actinomycetes</taxon>
        <taxon>Pseudonocardiales</taxon>
        <taxon>Pseudonocardiaceae</taxon>
        <taxon>Actinokineospora</taxon>
    </lineage>
</organism>
<dbReference type="PANTHER" id="PTHR46847">
    <property type="entry name" value="D-ALLOSE-BINDING PERIPLASMIC PROTEIN-RELATED"/>
    <property type="match status" value="1"/>
</dbReference>
<evidence type="ECO:0000313" key="6">
    <source>
        <dbReference type="Proteomes" id="UP001165042"/>
    </source>
</evidence>
<dbReference type="SUPFAM" id="SSF53822">
    <property type="entry name" value="Periplasmic binding protein-like I"/>
    <property type="match status" value="1"/>
</dbReference>
<dbReference type="AlphaFoldDB" id="A0A9W6V6G7"/>
<evidence type="ECO:0000313" key="5">
    <source>
        <dbReference type="EMBL" id="GLW90362.1"/>
    </source>
</evidence>
<dbReference type="Proteomes" id="UP001165042">
    <property type="component" value="Unassembled WGS sequence"/>
</dbReference>
<evidence type="ECO:0000256" key="2">
    <source>
        <dbReference type="ARBA" id="ARBA00007639"/>
    </source>
</evidence>
<protein>
    <recommendedName>
        <fullName evidence="4">Periplasmic binding protein domain-containing protein</fullName>
    </recommendedName>
</protein>
<dbReference type="EMBL" id="BSSD01000001">
    <property type="protein sequence ID" value="GLW90362.1"/>
    <property type="molecule type" value="Genomic_DNA"/>
</dbReference>
<dbReference type="PANTHER" id="PTHR46847:SF1">
    <property type="entry name" value="D-ALLOSE-BINDING PERIPLASMIC PROTEIN-RELATED"/>
    <property type="match status" value="1"/>
</dbReference>
<keyword evidence="3" id="KW-0732">Signal</keyword>
<gene>
    <name evidence="5" type="ORF">Aglo03_11780</name>
</gene>
<evidence type="ECO:0000259" key="4">
    <source>
        <dbReference type="Pfam" id="PF13407"/>
    </source>
</evidence>
<comment type="similarity">
    <text evidence="2">Belongs to the bacterial solute-binding protein 2 family.</text>
</comment>
<evidence type="ECO:0000256" key="1">
    <source>
        <dbReference type="ARBA" id="ARBA00004196"/>
    </source>
</evidence>
<proteinExistence type="inferred from homology"/>
<accession>A0A9W6V6G7</accession>